<dbReference type="InterPro" id="IPR040921">
    <property type="entry name" value="Peptidase_S66C"/>
</dbReference>
<accession>A0ABW5N5W8</accession>
<dbReference type="SUPFAM" id="SSF141986">
    <property type="entry name" value="LD-carboxypeptidase A C-terminal domain-like"/>
    <property type="match status" value="1"/>
</dbReference>
<name>A0ABW5N5W8_9FLAO</name>
<keyword evidence="2" id="KW-0121">Carboxypeptidase</keyword>
<protein>
    <submittedName>
        <fullName evidence="8">LD-carboxypeptidase</fullName>
    </submittedName>
</protein>
<comment type="similarity">
    <text evidence="1">Belongs to the peptidase S66 family.</text>
</comment>
<comment type="caution">
    <text evidence="8">The sequence shown here is derived from an EMBL/GenBank/DDBJ whole genome shotgun (WGS) entry which is preliminary data.</text>
</comment>
<keyword evidence="3" id="KW-0645">Protease</keyword>
<dbReference type="PANTHER" id="PTHR30237">
    <property type="entry name" value="MURAMOYLTETRAPEPTIDE CARBOXYPEPTIDASE"/>
    <property type="match status" value="1"/>
</dbReference>
<dbReference type="Proteomes" id="UP001597459">
    <property type="component" value="Unassembled WGS sequence"/>
</dbReference>
<dbReference type="PIRSF" id="PIRSF028757">
    <property type="entry name" value="LD-carboxypeptidase"/>
    <property type="match status" value="1"/>
</dbReference>
<dbReference type="RefSeq" id="WP_368660073.1">
    <property type="nucleotide sequence ID" value="NZ_JBHSJV010000001.1"/>
</dbReference>
<organism evidence="8 9">
    <name type="scientific">Aquimarina hainanensis</name>
    <dbReference type="NCBI Taxonomy" id="1578017"/>
    <lineage>
        <taxon>Bacteria</taxon>
        <taxon>Pseudomonadati</taxon>
        <taxon>Bacteroidota</taxon>
        <taxon>Flavobacteriia</taxon>
        <taxon>Flavobacteriales</taxon>
        <taxon>Flavobacteriaceae</taxon>
        <taxon>Aquimarina</taxon>
    </lineage>
</organism>
<evidence type="ECO:0000256" key="5">
    <source>
        <dbReference type="ARBA" id="ARBA00022825"/>
    </source>
</evidence>
<evidence type="ECO:0000256" key="4">
    <source>
        <dbReference type="ARBA" id="ARBA00022801"/>
    </source>
</evidence>
<keyword evidence="9" id="KW-1185">Reference proteome</keyword>
<feature type="domain" description="LD-carboxypeptidase N-terminal" evidence="6">
    <location>
        <begin position="12"/>
        <end position="127"/>
    </location>
</feature>
<dbReference type="Gene3D" id="3.50.30.60">
    <property type="entry name" value="LD-carboxypeptidase A C-terminal domain-like"/>
    <property type="match status" value="1"/>
</dbReference>
<keyword evidence="5" id="KW-0720">Serine protease</keyword>
<dbReference type="InterPro" id="IPR029062">
    <property type="entry name" value="Class_I_gatase-like"/>
</dbReference>
<evidence type="ECO:0000256" key="2">
    <source>
        <dbReference type="ARBA" id="ARBA00022645"/>
    </source>
</evidence>
<reference evidence="9" key="1">
    <citation type="journal article" date="2019" name="Int. J. Syst. Evol. Microbiol.">
        <title>The Global Catalogue of Microorganisms (GCM) 10K type strain sequencing project: providing services to taxonomists for standard genome sequencing and annotation.</title>
        <authorList>
            <consortium name="The Broad Institute Genomics Platform"/>
            <consortium name="The Broad Institute Genome Sequencing Center for Infectious Disease"/>
            <person name="Wu L."/>
            <person name="Ma J."/>
        </authorList>
    </citation>
    <scope>NUCLEOTIDE SEQUENCE [LARGE SCALE GENOMIC DNA]</scope>
    <source>
        <strain evidence="9">KCTC 42423</strain>
    </source>
</reference>
<evidence type="ECO:0000256" key="3">
    <source>
        <dbReference type="ARBA" id="ARBA00022670"/>
    </source>
</evidence>
<gene>
    <name evidence="8" type="ORF">ACFSTE_06745</name>
</gene>
<dbReference type="InterPro" id="IPR003507">
    <property type="entry name" value="S66_fam"/>
</dbReference>
<dbReference type="Gene3D" id="3.40.50.10740">
    <property type="entry name" value="Class I glutamine amidotransferase-like"/>
    <property type="match status" value="1"/>
</dbReference>
<evidence type="ECO:0000313" key="9">
    <source>
        <dbReference type="Proteomes" id="UP001597459"/>
    </source>
</evidence>
<dbReference type="Pfam" id="PF02016">
    <property type="entry name" value="Peptidase_S66"/>
    <property type="match status" value="1"/>
</dbReference>
<dbReference type="InterPro" id="IPR027478">
    <property type="entry name" value="LdcA_N"/>
</dbReference>
<dbReference type="EMBL" id="JBHULX010000004">
    <property type="protein sequence ID" value="MFD2590526.1"/>
    <property type="molecule type" value="Genomic_DNA"/>
</dbReference>
<dbReference type="PANTHER" id="PTHR30237:SF2">
    <property type="entry name" value="MUREIN TETRAPEPTIDE CARBOXYPEPTIDASE"/>
    <property type="match status" value="1"/>
</dbReference>
<dbReference type="Pfam" id="PF17676">
    <property type="entry name" value="Peptidase_S66C"/>
    <property type="match status" value="1"/>
</dbReference>
<evidence type="ECO:0000313" key="8">
    <source>
        <dbReference type="EMBL" id="MFD2590526.1"/>
    </source>
</evidence>
<proteinExistence type="inferred from homology"/>
<dbReference type="InterPro" id="IPR040449">
    <property type="entry name" value="Peptidase_S66_N"/>
</dbReference>
<evidence type="ECO:0000256" key="1">
    <source>
        <dbReference type="ARBA" id="ARBA00010233"/>
    </source>
</evidence>
<dbReference type="InterPro" id="IPR027461">
    <property type="entry name" value="Carboxypeptidase_A_C_sf"/>
</dbReference>
<evidence type="ECO:0000259" key="7">
    <source>
        <dbReference type="Pfam" id="PF17676"/>
    </source>
</evidence>
<evidence type="ECO:0000259" key="6">
    <source>
        <dbReference type="Pfam" id="PF02016"/>
    </source>
</evidence>
<keyword evidence="4" id="KW-0378">Hydrolase</keyword>
<dbReference type="CDD" id="cd07025">
    <property type="entry name" value="Peptidase_S66"/>
    <property type="match status" value="1"/>
</dbReference>
<feature type="domain" description="LD-carboxypeptidase C-terminal" evidence="7">
    <location>
        <begin position="169"/>
        <end position="285"/>
    </location>
</feature>
<dbReference type="SUPFAM" id="SSF52317">
    <property type="entry name" value="Class I glutamine amidotransferase-like"/>
    <property type="match status" value="1"/>
</dbReference>
<sequence length="297" mass="33080">MLPERLKKGDRVGIISTARKIDRKKVSFAVSLLMEWGLVPVVGKTIGIGENQLAGSDTIRAQDFQEMWNDPSIKAIWCARGGYGTIRIIDAIDFSLKNKCAKWVIGYSDITVLHAHLHTLAIPSIHGPMPIDIHKCTLEAKMSLKNAVFGTPIKYQISSHKKNITGTGEGVLIGGNLSILYSLCGSVSSIDTKDKILCIEDLDEYLYHIDRMFQNLKRNKILEDLSGLIIGGMTQLHDNTIPFGMNAKEIILDVVKEYSYPVVFDFPMGHIKDNRALVFGVKAKMEVTTDQVLVMYK</sequence>